<dbReference type="InterPro" id="IPR004358">
    <property type="entry name" value="Sig_transdc_His_kin-like_C"/>
</dbReference>
<dbReference type="InterPro" id="IPR003594">
    <property type="entry name" value="HATPase_dom"/>
</dbReference>
<evidence type="ECO:0000313" key="15">
    <source>
        <dbReference type="EMBL" id="GAA1557292.1"/>
    </source>
</evidence>
<name>A0ABN2CJ37_9ACTN</name>
<dbReference type="InterPro" id="IPR036097">
    <property type="entry name" value="HisK_dim/P_sf"/>
</dbReference>
<dbReference type="Gene3D" id="3.30.565.10">
    <property type="entry name" value="Histidine kinase-like ATPase, C-terminal domain"/>
    <property type="match status" value="1"/>
</dbReference>
<dbReference type="Pfam" id="PF02518">
    <property type="entry name" value="HATPase_c"/>
    <property type="match status" value="1"/>
</dbReference>
<dbReference type="PROSITE" id="PS50885">
    <property type="entry name" value="HAMP"/>
    <property type="match status" value="1"/>
</dbReference>
<feature type="transmembrane region" description="Helical" evidence="12">
    <location>
        <begin position="130"/>
        <end position="153"/>
    </location>
</feature>
<comment type="subcellular location">
    <subcellularLocation>
        <location evidence="2">Cell membrane</location>
    </subcellularLocation>
</comment>
<dbReference type="InterPro" id="IPR003661">
    <property type="entry name" value="HisK_dim/P_dom"/>
</dbReference>
<evidence type="ECO:0000313" key="16">
    <source>
        <dbReference type="Proteomes" id="UP001500363"/>
    </source>
</evidence>
<dbReference type="Proteomes" id="UP001500363">
    <property type="component" value="Unassembled WGS sequence"/>
</dbReference>
<accession>A0ABN2CJ37</accession>
<evidence type="ECO:0000256" key="10">
    <source>
        <dbReference type="ARBA" id="ARBA00023136"/>
    </source>
</evidence>
<dbReference type="SMART" id="SM00304">
    <property type="entry name" value="HAMP"/>
    <property type="match status" value="1"/>
</dbReference>
<evidence type="ECO:0000256" key="9">
    <source>
        <dbReference type="ARBA" id="ARBA00023012"/>
    </source>
</evidence>
<organism evidence="15 16">
    <name type="scientific">Kribbella lupini</name>
    <dbReference type="NCBI Taxonomy" id="291602"/>
    <lineage>
        <taxon>Bacteria</taxon>
        <taxon>Bacillati</taxon>
        <taxon>Actinomycetota</taxon>
        <taxon>Actinomycetes</taxon>
        <taxon>Propionibacteriales</taxon>
        <taxon>Kribbellaceae</taxon>
        <taxon>Kribbella</taxon>
    </lineage>
</organism>
<dbReference type="PROSITE" id="PS50109">
    <property type="entry name" value="HIS_KIN"/>
    <property type="match status" value="1"/>
</dbReference>
<dbReference type="PRINTS" id="PR00344">
    <property type="entry name" value="BCTRLSENSOR"/>
</dbReference>
<sequence length="434" mass="46421">MRRRVTWLALLVLVVVLPVTGLVVKGVFDAQAERNLDALLSGRTQLAQQLARQNVAPAALVRRVDADGVRVTLVLRSGQVLGAPPVDASSEVRQVRATLQAGLRTKGAELTLSADTSLLAEASGTLRRTLLISGAAALVITGLALVIGMRFALAPLDAMTGLARSIAAGRRGGRLQPTRDDTELGRTAAAFDEMLDALEGAEQQARGSEARMREFVADAAHELRTPVAGIRTAAETLLRLGPDASPRRRDELELLLVRESQRAGALVDDLLDLARIDAGLELRLQPVRLKAIALTQVERLRLVAPELTVEVLGQEVEVEADPERVTQILTNLTNNARTAAGDRGTIQILVRMVPGEEGAPAYAETVVQDNGPGVLPVDRERIFRRLVHSPTARGSGLGLPIARGFARAHGGDLTCGDRPDGRPGAAFRLVLRFR</sequence>
<dbReference type="InterPro" id="IPR005467">
    <property type="entry name" value="His_kinase_dom"/>
</dbReference>
<dbReference type="Gene3D" id="1.10.287.130">
    <property type="match status" value="1"/>
</dbReference>
<dbReference type="Pfam" id="PF00672">
    <property type="entry name" value="HAMP"/>
    <property type="match status" value="1"/>
</dbReference>
<keyword evidence="4" id="KW-0597">Phosphoprotein</keyword>
<evidence type="ECO:0000256" key="11">
    <source>
        <dbReference type="SAM" id="Coils"/>
    </source>
</evidence>
<dbReference type="SMART" id="SM00387">
    <property type="entry name" value="HATPase_c"/>
    <property type="match status" value="1"/>
</dbReference>
<keyword evidence="7 15" id="KW-0418">Kinase</keyword>
<dbReference type="Gene3D" id="6.10.340.10">
    <property type="match status" value="1"/>
</dbReference>
<evidence type="ECO:0000259" key="14">
    <source>
        <dbReference type="PROSITE" id="PS50885"/>
    </source>
</evidence>
<keyword evidence="11" id="KW-0175">Coiled coil</keyword>
<evidence type="ECO:0000256" key="3">
    <source>
        <dbReference type="ARBA" id="ARBA00012438"/>
    </source>
</evidence>
<dbReference type="EC" id="2.7.13.3" evidence="3"/>
<feature type="coiled-coil region" evidence="11">
    <location>
        <begin position="191"/>
        <end position="218"/>
    </location>
</feature>
<keyword evidence="6 12" id="KW-0812">Transmembrane</keyword>
<evidence type="ECO:0000256" key="7">
    <source>
        <dbReference type="ARBA" id="ARBA00022777"/>
    </source>
</evidence>
<evidence type="ECO:0000256" key="1">
    <source>
        <dbReference type="ARBA" id="ARBA00000085"/>
    </source>
</evidence>
<dbReference type="CDD" id="cd00075">
    <property type="entry name" value="HATPase"/>
    <property type="match status" value="1"/>
</dbReference>
<dbReference type="CDD" id="cd06225">
    <property type="entry name" value="HAMP"/>
    <property type="match status" value="1"/>
</dbReference>
<protein>
    <recommendedName>
        <fullName evidence="3">histidine kinase</fullName>
        <ecNumber evidence="3">2.7.13.3</ecNumber>
    </recommendedName>
</protein>
<dbReference type="InterPro" id="IPR003660">
    <property type="entry name" value="HAMP_dom"/>
</dbReference>
<proteinExistence type="predicted"/>
<dbReference type="SUPFAM" id="SSF158472">
    <property type="entry name" value="HAMP domain-like"/>
    <property type="match status" value="1"/>
</dbReference>
<dbReference type="SUPFAM" id="SSF47384">
    <property type="entry name" value="Homodimeric domain of signal transducing histidine kinase"/>
    <property type="match status" value="1"/>
</dbReference>
<evidence type="ECO:0000256" key="8">
    <source>
        <dbReference type="ARBA" id="ARBA00022989"/>
    </source>
</evidence>
<keyword evidence="10 12" id="KW-0472">Membrane</keyword>
<keyword evidence="5" id="KW-0808">Transferase</keyword>
<reference evidence="15 16" key="1">
    <citation type="journal article" date="2019" name="Int. J. Syst. Evol. Microbiol.">
        <title>The Global Catalogue of Microorganisms (GCM) 10K type strain sequencing project: providing services to taxonomists for standard genome sequencing and annotation.</title>
        <authorList>
            <consortium name="The Broad Institute Genomics Platform"/>
            <consortium name="The Broad Institute Genome Sequencing Center for Infectious Disease"/>
            <person name="Wu L."/>
            <person name="Ma J."/>
        </authorList>
    </citation>
    <scope>NUCLEOTIDE SEQUENCE [LARGE SCALE GENOMIC DNA]</scope>
    <source>
        <strain evidence="15 16">JCM 14303</strain>
    </source>
</reference>
<feature type="domain" description="HAMP" evidence="14">
    <location>
        <begin position="150"/>
        <end position="203"/>
    </location>
</feature>
<feature type="domain" description="Histidine kinase" evidence="13">
    <location>
        <begin position="218"/>
        <end position="434"/>
    </location>
</feature>
<dbReference type="GO" id="GO:0016301">
    <property type="term" value="F:kinase activity"/>
    <property type="evidence" value="ECO:0007669"/>
    <property type="project" value="UniProtKB-KW"/>
</dbReference>
<keyword evidence="16" id="KW-1185">Reference proteome</keyword>
<evidence type="ECO:0000256" key="12">
    <source>
        <dbReference type="SAM" id="Phobius"/>
    </source>
</evidence>
<evidence type="ECO:0000256" key="6">
    <source>
        <dbReference type="ARBA" id="ARBA00022692"/>
    </source>
</evidence>
<dbReference type="PANTHER" id="PTHR45436:SF5">
    <property type="entry name" value="SENSOR HISTIDINE KINASE TRCS"/>
    <property type="match status" value="1"/>
</dbReference>
<comment type="catalytic activity">
    <reaction evidence="1">
        <text>ATP + protein L-histidine = ADP + protein N-phospho-L-histidine.</text>
        <dbReference type="EC" id="2.7.13.3"/>
    </reaction>
</comment>
<dbReference type="SMART" id="SM00388">
    <property type="entry name" value="HisKA"/>
    <property type="match status" value="1"/>
</dbReference>
<dbReference type="InterPro" id="IPR050428">
    <property type="entry name" value="TCS_sensor_his_kinase"/>
</dbReference>
<gene>
    <name evidence="15" type="ORF">GCM10009741_72540</name>
</gene>
<dbReference type="Pfam" id="PF00512">
    <property type="entry name" value="HisKA"/>
    <property type="match status" value="1"/>
</dbReference>
<keyword evidence="9" id="KW-0902">Two-component regulatory system</keyword>
<dbReference type="PANTHER" id="PTHR45436">
    <property type="entry name" value="SENSOR HISTIDINE KINASE YKOH"/>
    <property type="match status" value="1"/>
</dbReference>
<evidence type="ECO:0000256" key="5">
    <source>
        <dbReference type="ARBA" id="ARBA00022679"/>
    </source>
</evidence>
<evidence type="ECO:0000256" key="4">
    <source>
        <dbReference type="ARBA" id="ARBA00022553"/>
    </source>
</evidence>
<dbReference type="SUPFAM" id="SSF55874">
    <property type="entry name" value="ATPase domain of HSP90 chaperone/DNA topoisomerase II/histidine kinase"/>
    <property type="match status" value="1"/>
</dbReference>
<keyword evidence="8 12" id="KW-1133">Transmembrane helix</keyword>
<dbReference type="EMBL" id="BAAANC010000004">
    <property type="protein sequence ID" value="GAA1557292.1"/>
    <property type="molecule type" value="Genomic_DNA"/>
</dbReference>
<evidence type="ECO:0000256" key="2">
    <source>
        <dbReference type="ARBA" id="ARBA00004236"/>
    </source>
</evidence>
<dbReference type="InterPro" id="IPR036890">
    <property type="entry name" value="HATPase_C_sf"/>
</dbReference>
<dbReference type="CDD" id="cd00082">
    <property type="entry name" value="HisKA"/>
    <property type="match status" value="1"/>
</dbReference>
<comment type="caution">
    <text evidence="15">The sequence shown here is derived from an EMBL/GenBank/DDBJ whole genome shotgun (WGS) entry which is preliminary data.</text>
</comment>
<evidence type="ECO:0000259" key="13">
    <source>
        <dbReference type="PROSITE" id="PS50109"/>
    </source>
</evidence>